<dbReference type="AlphaFoldDB" id="Q1LQT6"/>
<dbReference type="Pfam" id="PF12697">
    <property type="entry name" value="Abhydrolase_6"/>
    <property type="match status" value="1"/>
</dbReference>
<dbReference type="InterPro" id="IPR032710">
    <property type="entry name" value="NTF2-like_dom_sf"/>
</dbReference>
<dbReference type="EC" id="3.1.1.23" evidence="3"/>
<dbReference type="EMBL" id="CP000352">
    <property type="protein sequence ID" value="ABF07490.1"/>
    <property type="molecule type" value="Genomic_DNA"/>
</dbReference>
<dbReference type="PANTHER" id="PTHR43798:SF31">
    <property type="entry name" value="AB HYDROLASE SUPERFAMILY PROTEIN YCLE"/>
    <property type="match status" value="1"/>
</dbReference>
<name>Q1LQT6_CUPMC</name>
<organism evidence="3 4">
    <name type="scientific">Cupriavidus metallidurans (strain ATCC 43123 / DSM 2839 / NBRC 102507 / CH34)</name>
    <name type="common">Ralstonia metallidurans</name>
    <dbReference type="NCBI Taxonomy" id="266264"/>
    <lineage>
        <taxon>Bacteria</taxon>
        <taxon>Pseudomonadati</taxon>
        <taxon>Pseudomonadota</taxon>
        <taxon>Betaproteobacteria</taxon>
        <taxon>Burkholderiales</taxon>
        <taxon>Burkholderiaceae</taxon>
        <taxon>Cupriavidus</taxon>
    </lineage>
</organism>
<dbReference type="RefSeq" id="WP_011515463.1">
    <property type="nucleotide sequence ID" value="NC_007973.1"/>
</dbReference>
<dbReference type="KEGG" id="rme:Rmet_0604"/>
<reference evidence="4" key="1">
    <citation type="journal article" date="2010" name="PLoS ONE">
        <title>The complete genome sequence of Cupriavidus metallidurans strain CH34, a master survivalist in harsh and anthropogenic environments.</title>
        <authorList>
            <person name="Janssen P.J."/>
            <person name="Van Houdt R."/>
            <person name="Moors H."/>
            <person name="Monsieurs P."/>
            <person name="Morin N."/>
            <person name="Michaux A."/>
            <person name="Benotmane M.A."/>
            <person name="Leys N."/>
            <person name="Vallaeys T."/>
            <person name="Lapidus A."/>
            <person name="Monchy S."/>
            <person name="Medigue C."/>
            <person name="Taghavi S."/>
            <person name="McCorkle S."/>
            <person name="Dunn J."/>
            <person name="van der Lelie D."/>
            <person name="Mergeay M."/>
        </authorList>
    </citation>
    <scope>NUCLEOTIDE SEQUENCE [LARGE SCALE GENOMIC DNA]</scope>
    <source>
        <strain evidence="4">ATCC 43123 / DSM 2839 / NBRC 102507 / CH34</strain>
    </source>
</reference>
<dbReference type="SUPFAM" id="SSF54427">
    <property type="entry name" value="NTF2-like"/>
    <property type="match status" value="1"/>
</dbReference>
<gene>
    <name evidence="3" type="ordered locus">Rmet_0604</name>
</gene>
<protein>
    <submittedName>
        <fullName evidence="3">Esterase (Modular protein)</fullName>
        <ecNumber evidence="3">3.1.1.23</ecNumber>
    </submittedName>
</protein>
<dbReference type="Proteomes" id="UP000002429">
    <property type="component" value="Chromosome"/>
</dbReference>
<keyword evidence="1 3" id="KW-0378">Hydrolase</keyword>
<proteinExistence type="predicted"/>
<evidence type="ECO:0000313" key="3">
    <source>
        <dbReference type="EMBL" id="ABF07490.1"/>
    </source>
</evidence>
<dbReference type="InterPro" id="IPR050266">
    <property type="entry name" value="AB_hydrolase_sf"/>
</dbReference>
<keyword evidence="4" id="KW-1185">Reference proteome</keyword>
<dbReference type="STRING" id="266264.Rmet_0604"/>
<dbReference type="SUPFAM" id="SSF53474">
    <property type="entry name" value="alpha/beta-Hydrolases"/>
    <property type="match status" value="1"/>
</dbReference>
<dbReference type="InterPro" id="IPR029058">
    <property type="entry name" value="AB_hydrolase_fold"/>
</dbReference>
<dbReference type="PANTHER" id="PTHR43798">
    <property type="entry name" value="MONOACYLGLYCEROL LIPASE"/>
    <property type="match status" value="1"/>
</dbReference>
<evidence type="ECO:0000256" key="1">
    <source>
        <dbReference type="ARBA" id="ARBA00022801"/>
    </source>
</evidence>
<sequence>MTTQQAPRIGALLIHGLGGTQYDLGPMHKVLRRAGVETHAVTLPGHGGVPEDLLPVVAEQWIDVVTQAYDELVGQYDTFHVIGMCMGALLALELVARRQHRKGQLVALAAPVYIDGWSTPSYRWLRHVVYHLPGLPTRIKVEENEPFGIKNDLVRAIVKAKFERGDNFHYRWVPLTCIRQVDRLRRWVLDSAHRVPCPTLVVNAREDELTTLRSYDFLLGAVPQVRGVVLENSYHMICVDNDREQVIASVLEFLGLEASAGRPRARRSVEMPMAAEAVATLVGEYLSALTTRHFETVYPLLDPAIEWRHLGEHPLAGVYADRDAVIGLFQRVEQLAGDSVRIEVAGAPRIDGQTVEIDIAASYRFDGQPMDGRGTQTLRLANGRIRAVEYRPESAADSDAPLVRQAG</sequence>
<feature type="domain" description="AB hydrolase-1" evidence="2">
    <location>
        <begin position="12"/>
        <end position="246"/>
    </location>
</feature>
<dbReference type="HOGENOM" id="CLU_040625_0_0_4"/>
<dbReference type="eggNOG" id="COG1647">
    <property type="taxonomic scope" value="Bacteria"/>
</dbReference>
<evidence type="ECO:0000313" key="4">
    <source>
        <dbReference type="Proteomes" id="UP000002429"/>
    </source>
</evidence>
<accession>Q1LQT6</accession>
<evidence type="ECO:0000259" key="2">
    <source>
        <dbReference type="Pfam" id="PF12697"/>
    </source>
</evidence>
<dbReference type="GO" id="GO:0047372">
    <property type="term" value="F:monoacylglycerol lipase activity"/>
    <property type="evidence" value="ECO:0007669"/>
    <property type="project" value="UniProtKB-EC"/>
</dbReference>
<dbReference type="Gene3D" id="3.40.50.1820">
    <property type="entry name" value="alpha/beta hydrolase"/>
    <property type="match status" value="1"/>
</dbReference>
<dbReference type="eggNOG" id="COG3631">
    <property type="taxonomic scope" value="Bacteria"/>
</dbReference>
<dbReference type="GO" id="GO:0016020">
    <property type="term" value="C:membrane"/>
    <property type="evidence" value="ECO:0007669"/>
    <property type="project" value="TreeGrafter"/>
</dbReference>
<dbReference type="Gene3D" id="3.10.450.50">
    <property type="match status" value="1"/>
</dbReference>
<dbReference type="ESTHER" id="ralme-q1lqt6">
    <property type="family name" value="CarbLipBact_2"/>
</dbReference>
<dbReference type="InterPro" id="IPR000073">
    <property type="entry name" value="AB_hydrolase_1"/>
</dbReference>